<protein>
    <recommendedName>
        <fullName evidence="2">FAD assembly factor SdhE</fullName>
    </recommendedName>
</protein>
<accession>A0A211ZTV0</accession>
<dbReference type="OrthoDB" id="9807264at2"/>
<dbReference type="STRING" id="1122125.GCA_000423185_02910"/>
<dbReference type="Gene3D" id="1.10.150.250">
    <property type="entry name" value="Flavinator of succinate dehydrogenase"/>
    <property type="match status" value="1"/>
</dbReference>
<dbReference type="GO" id="GO:0006099">
    <property type="term" value="P:tricarboxylic acid cycle"/>
    <property type="evidence" value="ECO:0007669"/>
    <property type="project" value="TreeGrafter"/>
</dbReference>
<comment type="similarity">
    <text evidence="1">Belongs to the SdhE FAD assembly factor family.</text>
</comment>
<dbReference type="Pfam" id="PF03937">
    <property type="entry name" value="Sdh5"/>
    <property type="match status" value="1"/>
</dbReference>
<reference evidence="5" key="1">
    <citation type="submission" date="2017-05" db="EMBL/GenBank/DDBJ databases">
        <authorList>
            <person name="Macchi M."/>
            <person name="Festa S."/>
            <person name="Coppotelli B.M."/>
            <person name="Morelli I.S."/>
        </authorList>
    </citation>
    <scope>NUCLEOTIDE SEQUENCE [LARGE SCALE GENOMIC DNA]</scope>
    <source>
        <strain evidence="5">I</strain>
    </source>
</reference>
<organism evidence="4 5">
    <name type="scientific">Inquilinus limosus</name>
    <dbReference type="NCBI Taxonomy" id="171674"/>
    <lineage>
        <taxon>Bacteria</taxon>
        <taxon>Pseudomonadati</taxon>
        <taxon>Pseudomonadota</taxon>
        <taxon>Alphaproteobacteria</taxon>
        <taxon>Rhodospirillales</taxon>
        <taxon>Rhodospirillaceae</taxon>
        <taxon>Inquilinus</taxon>
    </lineage>
</organism>
<dbReference type="AlphaFoldDB" id="A0A211ZTV0"/>
<dbReference type="RefSeq" id="WP_088149450.1">
    <property type="nucleotide sequence ID" value="NZ_NHON01000003.1"/>
</dbReference>
<evidence type="ECO:0000313" key="5">
    <source>
        <dbReference type="Proteomes" id="UP000196655"/>
    </source>
</evidence>
<dbReference type="FunFam" id="1.10.150.250:FF:000002">
    <property type="entry name" value="Succinate dehydrogenase assembly factor 2, mitochondrial"/>
    <property type="match status" value="1"/>
</dbReference>
<dbReference type="Proteomes" id="UP000196655">
    <property type="component" value="Unassembled WGS sequence"/>
</dbReference>
<gene>
    <name evidence="4" type="ORF">BWR60_02615</name>
</gene>
<dbReference type="InterPro" id="IPR005631">
    <property type="entry name" value="SDH"/>
</dbReference>
<comment type="caution">
    <text evidence="4">The sequence shown here is derived from an EMBL/GenBank/DDBJ whole genome shotgun (WGS) entry which is preliminary data.</text>
</comment>
<evidence type="ECO:0000313" key="4">
    <source>
        <dbReference type="EMBL" id="OWJ68659.1"/>
    </source>
</evidence>
<dbReference type="SUPFAM" id="SSF109910">
    <property type="entry name" value="YgfY-like"/>
    <property type="match status" value="1"/>
</dbReference>
<evidence type="ECO:0000256" key="2">
    <source>
        <dbReference type="ARBA" id="ARBA00019418"/>
    </source>
</evidence>
<evidence type="ECO:0000256" key="3">
    <source>
        <dbReference type="ARBA" id="ARBA00023186"/>
    </source>
</evidence>
<keyword evidence="3" id="KW-0143">Chaperone</keyword>
<keyword evidence="5" id="KW-1185">Reference proteome</keyword>
<proteinExistence type="inferred from homology"/>
<dbReference type="PANTHER" id="PTHR12469">
    <property type="entry name" value="PROTEIN EMI5 HOMOLOG, MITOCHONDRIAL"/>
    <property type="match status" value="1"/>
</dbReference>
<dbReference type="PANTHER" id="PTHR12469:SF2">
    <property type="entry name" value="SUCCINATE DEHYDROGENASE ASSEMBLY FACTOR 2, MITOCHONDRIAL"/>
    <property type="match status" value="1"/>
</dbReference>
<evidence type="ECO:0000256" key="1">
    <source>
        <dbReference type="ARBA" id="ARBA00008571"/>
    </source>
</evidence>
<dbReference type="InterPro" id="IPR036714">
    <property type="entry name" value="SDH_sf"/>
</dbReference>
<name>A0A211ZTV0_9PROT</name>
<sequence length="95" mass="10871">MTEPTDSDAVAPLRRRLRFRSWHRGTREADLLLGGFADATLDRLDAAQLARYGELLENNDPDLWDWVTERVPVPADCDSDVMRLLIDYARTRGRG</sequence>
<dbReference type="EMBL" id="NHON01000003">
    <property type="protein sequence ID" value="OWJ68659.1"/>
    <property type="molecule type" value="Genomic_DNA"/>
</dbReference>